<gene>
    <name evidence="1" type="ORF">SCALOS_LOCUS10499</name>
</gene>
<organism evidence="1 2">
    <name type="scientific">Scutellospora calospora</name>
    <dbReference type="NCBI Taxonomy" id="85575"/>
    <lineage>
        <taxon>Eukaryota</taxon>
        <taxon>Fungi</taxon>
        <taxon>Fungi incertae sedis</taxon>
        <taxon>Mucoromycota</taxon>
        <taxon>Glomeromycotina</taxon>
        <taxon>Glomeromycetes</taxon>
        <taxon>Diversisporales</taxon>
        <taxon>Gigasporaceae</taxon>
        <taxon>Scutellospora</taxon>
    </lineage>
</organism>
<sequence>ATFSFFEMEVEKLEEKWPEMYERDRQWVHFAYEDALKVLIKPFMREVVQQCSLAPQNKRAKK</sequence>
<evidence type="ECO:0000313" key="2">
    <source>
        <dbReference type="Proteomes" id="UP000789860"/>
    </source>
</evidence>
<accession>A0ACA9PC57</accession>
<evidence type="ECO:0000313" key="1">
    <source>
        <dbReference type="EMBL" id="CAG8701129.1"/>
    </source>
</evidence>
<dbReference type="Proteomes" id="UP000789860">
    <property type="component" value="Unassembled WGS sequence"/>
</dbReference>
<keyword evidence="2" id="KW-1185">Reference proteome</keyword>
<feature type="non-terminal residue" evidence="1">
    <location>
        <position position="62"/>
    </location>
</feature>
<reference evidence="1" key="1">
    <citation type="submission" date="2021-06" db="EMBL/GenBank/DDBJ databases">
        <authorList>
            <person name="Kallberg Y."/>
            <person name="Tangrot J."/>
            <person name="Rosling A."/>
        </authorList>
    </citation>
    <scope>NUCLEOTIDE SEQUENCE</scope>
    <source>
        <strain evidence="1">AU212A</strain>
    </source>
</reference>
<proteinExistence type="predicted"/>
<feature type="non-terminal residue" evidence="1">
    <location>
        <position position="1"/>
    </location>
</feature>
<comment type="caution">
    <text evidence="1">The sequence shown here is derived from an EMBL/GenBank/DDBJ whole genome shotgun (WGS) entry which is preliminary data.</text>
</comment>
<name>A0ACA9PC57_9GLOM</name>
<protein>
    <submittedName>
        <fullName evidence="1">1506_t:CDS:1</fullName>
    </submittedName>
</protein>
<dbReference type="EMBL" id="CAJVPM010039522">
    <property type="protein sequence ID" value="CAG8701129.1"/>
    <property type="molecule type" value="Genomic_DNA"/>
</dbReference>